<keyword evidence="1" id="KW-0732">Signal</keyword>
<dbReference type="InterPro" id="IPR052918">
    <property type="entry name" value="Motility_Chemotaxis_Reg"/>
</dbReference>
<dbReference type="InterPro" id="IPR026444">
    <property type="entry name" value="Secre_tail"/>
</dbReference>
<reference evidence="3 4" key="1">
    <citation type="submission" date="2017-01" db="EMBL/GenBank/DDBJ databases">
        <authorList>
            <person name="Mah S.A."/>
            <person name="Swanson W.J."/>
            <person name="Moy G.W."/>
            <person name="Vacquier V.D."/>
        </authorList>
    </citation>
    <scope>NUCLEOTIDE SEQUENCE [LARGE SCALE GENOMIC DNA]</scope>
    <source>
        <strain evidence="3 4">DSM 18014</strain>
    </source>
</reference>
<protein>
    <submittedName>
        <fullName evidence="3">Por secretion system C-terminal sorting domain-containing protein</fullName>
    </submittedName>
</protein>
<dbReference type="Pfam" id="PF18962">
    <property type="entry name" value="Por_Secre_tail"/>
    <property type="match status" value="1"/>
</dbReference>
<dbReference type="PANTHER" id="PTHR35580">
    <property type="entry name" value="CELL SURFACE GLYCOPROTEIN (S-LAYER PROTEIN)-LIKE PROTEIN"/>
    <property type="match status" value="1"/>
</dbReference>
<dbReference type="OrthoDB" id="1652165at2"/>
<sequence length="599" mass="65983">MKIYTFLLFTLFSGHLFSQNNFEYERTWGTYFGANGGTPEGIFANKGILFDSQRNMHMRGHVSNTFSYGASYFNQFLIGGGNPYNSQQQGYNLFEAKISSMGVLSYYGYHNSLNNFLLENIDSQDNKYYILHSTAPAILPTAGVYLTNDPQPSSTMKTILVKYSPSGTLLWASYLPTSNRAINIEFDEADNLYISGRTTINNNVSTAGVLQENFDLVLSSSGDPTPNDYLLKLSPSGQRIWGTYTPFGIGPAMKYYNGSLYIISGKNINPALNTTATPGAYQTSVTASSITKMNATNGTREWGTYYGPSESVNYFSLADIAVNETGIYITGTDYNYDNASFFGTPTSYKQYVTGGSDIFLSKFSLSGDREWSTYFGSSAEDMNEFDKVIAVNGNDIYITGNTIGSGSNIATTGSYQSAPQQNNSNSVNLYFAKFNSSGNLVWSSYYGGTSDFPTFVVPINVAFKDNSLYLFGSTNSNTGYSTEGSWMPVRNPANTIGLTSFIARFDNKSLSTSENAALSDLVLFDNPNNGNFSLRGKDLTKAECSIKIYDMAGRMITAQKLSNAYSQHFNMQNILKKGNYIIEISASRQSLKTFKMTVR</sequence>
<dbReference type="AlphaFoldDB" id="A0A1N7Q3Q3"/>
<feature type="domain" description="Secretion system C-terminal sorting" evidence="2">
    <location>
        <begin position="526"/>
        <end position="591"/>
    </location>
</feature>
<dbReference type="RefSeq" id="WP_076394421.1">
    <property type="nucleotide sequence ID" value="NZ_FTOV01000009.1"/>
</dbReference>
<dbReference type="Proteomes" id="UP000185781">
    <property type="component" value="Unassembled WGS sequence"/>
</dbReference>
<accession>A0A1N7Q3Q3</accession>
<evidence type="ECO:0000256" key="1">
    <source>
        <dbReference type="ARBA" id="ARBA00022729"/>
    </source>
</evidence>
<dbReference type="NCBIfam" id="TIGR04183">
    <property type="entry name" value="Por_Secre_tail"/>
    <property type="match status" value="1"/>
</dbReference>
<dbReference type="EMBL" id="FTOV01000009">
    <property type="protein sequence ID" value="SIT17510.1"/>
    <property type="molecule type" value="Genomic_DNA"/>
</dbReference>
<dbReference type="PANTHER" id="PTHR35580:SF1">
    <property type="entry name" value="PHYTASE-LIKE DOMAIN-CONTAINING PROTEIN"/>
    <property type="match status" value="1"/>
</dbReference>
<proteinExistence type="predicted"/>
<evidence type="ECO:0000313" key="3">
    <source>
        <dbReference type="EMBL" id="SIT17510.1"/>
    </source>
</evidence>
<evidence type="ECO:0000259" key="2">
    <source>
        <dbReference type="Pfam" id="PF18962"/>
    </source>
</evidence>
<name>A0A1N7Q3Q3_9FLAO</name>
<dbReference type="STRING" id="373672.SAMN05421785_1092"/>
<gene>
    <name evidence="3" type="ORF">SAMN05421785_1092</name>
</gene>
<organism evidence="3 4">
    <name type="scientific">Chryseobacterium gambrini</name>
    <dbReference type="NCBI Taxonomy" id="373672"/>
    <lineage>
        <taxon>Bacteria</taxon>
        <taxon>Pseudomonadati</taxon>
        <taxon>Bacteroidota</taxon>
        <taxon>Flavobacteriia</taxon>
        <taxon>Flavobacteriales</taxon>
        <taxon>Weeksellaceae</taxon>
        <taxon>Chryseobacterium group</taxon>
        <taxon>Chryseobacterium</taxon>
    </lineage>
</organism>
<evidence type="ECO:0000313" key="4">
    <source>
        <dbReference type="Proteomes" id="UP000185781"/>
    </source>
</evidence>